<feature type="domain" description="DUF7281" evidence="1">
    <location>
        <begin position="100"/>
        <end position="294"/>
    </location>
</feature>
<dbReference type="Pfam" id="PF23947">
    <property type="entry name" value="DUF7281"/>
    <property type="match status" value="1"/>
</dbReference>
<protein>
    <recommendedName>
        <fullName evidence="1">DUF7281 domain-containing protein</fullName>
    </recommendedName>
</protein>
<dbReference type="RefSeq" id="WP_138623553.1">
    <property type="nucleotide sequence ID" value="NZ_SZVP01000011.1"/>
</dbReference>
<evidence type="ECO:0000313" key="2">
    <source>
        <dbReference type="EMBL" id="TMM44042.1"/>
    </source>
</evidence>
<keyword evidence="3" id="KW-1185">Reference proteome</keyword>
<accession>A0A8H2JKD3</accession>
<proteinExistence type="predicted"/>
<gene>
    <name evidence="2" type="ORF">FCS21_11615</name>
</gene>
<dbReference type="AlphaFoldDB" id="A0A8H2JKD3"/>
<name>A0A8H2JKD3_9GAMM</name>
<sequence>MNKQLYDFTQDKLQKSRQGGQIKNSVLTTKLYEDYNFGQFDLSKQWLSFSLENILALSEEIKSSLGVDIRHDAYPDKQSRETNAANNRSEKDNSYAVSKDFILINSLSKININQKSLELAPLTSLGIYVKADDIITIEHKTIILVENLAVMANLSALNLASHAEELTEALWVYRGDIKKQQHTGTAYQFFRRFEHHKRVCFSDVDPKGIEIAITSHADYWLTIKSIDEYINTLQELKGTEKEWFEQNLAIKFLQRTLTEQQEKKSDWQNIFTVGCQRQKTLKQEHIVAHKLALTLLKLS</sequence>
<comment type="caution">
    <text evidence="2">The sequence shown here is derived from an EMBL/GenBank/DDBJ whole genome shotgun (WGS) entry which is preliminary data.</text>
</comment>
<dbReference type="InterPro" id="IPR055705">
    <property type="entry name" value="DUF7281"/>
</dbReference>
<evidence type="ECO:0000313" key="3">
    <source>
        <dbReference type="Proteomes" id="UP000307702"/>
    </source>
</evidence>
<dbReference type="OrthoDB" id="8564671at2"/>
<organism evidence="2 3">
    <name type="scientific">Colwellia ponticola</name>
    <dbReference type="NCBI Taxonomy" id="2304625"/>
    <lineage>
        <taxon>Bacteria</taxon>
        <taxon>Pseudomonadati</taxon>
        <taxon>Pseudomonadota</taxon>
        <taxon>Gammaproteobacteria</taxon>
        <taxon>Alteromonadales</taxon>
        <taxon>Colwelliaceae</taxon>
        <taxon>Colwellia</taxon>
    </lineage>
</organism>
<reference evidence="2 3" key="1">
    <citation type="submission" date="2019-05" db="EMBL/GenBank/DDBJ databases">
        <title>Colwellia ponticola sp. nov., isolated from seawater.</title>
        <authorList>
            <person name="Yoon J.-H."/>
        </authorList>
    </citation>
    <scope>NUCLEOTIDE SEQUENCE [LARGE SCALE GENOMIC DNA]</scope>
    <source>
        <strain evidence="2 3">OISW-25</strain>
    </source>
</reference>
<evidence type="ECO:0000259" key="1">
    <source>
        <dbReference type="Pfam" id="PF23947"/>
    </source>
</evidence>
<dbReference type="EMBL" id="SZVP01000011">
    <property type="protein sequence ID" value="TMM44042.1"/>
    <property type="molecule type" value="Genomic_DNA"/>
</dbReference>
<dbReference type="Proteomes" id="UP000307702">
    <property type="component" value="Unassembled WGS sequence"/>
</dbReference>